<reference evidence="2 3" key="1">
    <citation type="submission" date="2021-02" db="EMBL/GenBank/DDBJ databases">
        <authorList>
            <person name="Vanwijnsberghe S."/>
        </authorList>
    </citation>
    <scope>NUCLEOTIDE SEQUENCE [LARGE SCALE GENOMIC DNA]</scope>
    <source>
        <strain evidence="2 3">LMG 31837</strain>
    </source>
</reference>
<accession>A0ABM8R7N6</accession>
<keyword evidence="3" id="KW-1185">Reference proteome</keyword>
<protein>
    <submittedName>
        <fullName evidence="2">Uncharacterized protein</fullName>
    </submittedName>
</protein>
<evidence type="ECO:0000313" key="3">
    <source>
        <dbReference type="Proteomes" id="UP000672526"/>
    </source>
</evidence>
<dbReference type="Pfam" id="PF06191">
    <property type="entry name" value="DUF995"/>
    <property type="match status" value="1"/>
</dbReference>
<evidence type="ECO:0000256" key="1">
    <source>
        <dbReference type="SAM" id="SignalP"/>
    </source>
</evidence>
<sequence length="139" mass="15284">MISPYRFAAAASALLLGCIASSALADDEQKLSKEDLMQVVPDSKVLSTSPKGNVRRWTNDPSGNFVANWESPPQVKHSTGNAQGTWNVNDKGQYCVHIEWEHLQTEGWCAFLQKTADGKYGIASEGHSTWIPTTFELSK</sequence>
<proteinExistence type="predicted"/>
<feature type="signal peptide" evidence="1">
    <location>
        <begin position="1"/>
        <end position="25"/>
    </location>
</feature>
<evidence type="ECO:0000313" key="2">
    <source>
        <dbReference type="EMBL" id="CAE6737511.1"/>
    </source>
</evidence>
<dbReference type="PROSITE" id="PS51257">
    <property type="entry name" value="PROKAR_LIPOPROTEIN"/>
    <property type="match status" value="1"/>
</dbReference>
<dbReference type="RefSeq" id="WP_211611214.1">
    <property type="nucleotide sequence ID" value="NZ_CAJNBK010000005.1"/>
</dbReference>
<feature type="chain" id="PRO_5045193137" evidence="1">
    <location>
        <begin position="26"/>
        <end position="139"/>
    </location>
</feature>
<dbReference type="EMBL" id="CAJNBK010000005">
    <property type="protein sequence ID" value="CAE6737511.1"/>
    <property type="molecule type" value="Genomic_DNA"/>
</dbReference>
<comment type="caution">
    <text evidence="2">The sequence shown here is derived from an EMBL/GenBank/DDBJ whole genome shotgun (WGS) entry which is preliminary data.</text>
</comment>
<dbReference type="Proteomes" id="UP000672526">
    <property type="component" value="Unassembled WGS sequence"/>
</dbReference>
<dbReference type="InterPro" id="IPR009337">
    <property type="entry name" value="DUF995"/>
</dbReference>
<keyword evidence="1" id="KW-0732">Signal</keyword>
<name>A0ABM8R7N6_9BURK</name>
<gene>
    <name evidence="2" type="ORF">R69888_02349</name>
</gene>
<organism evidence="2 3">
    <name type="scientific">Paraburkholderia haematera</name>
    <dbReference type="NCBI Taxonomy" id="2793077"/>
    <lineage>
        <taxon>Bacteria</taxon>
        <taxon>Pseudomonadati</taxon>
        <taxon>Pseudomonadota</taxon>
        <taxon>Betaproteobacteria</taxon>
        <taxon>Burkholderiales</taxon>
        <taxon>Burkholderiaceae</taxon>
        <taxon>Paraburkholderia</taxon>
    </lineage>
</organism>